<dbReference type="FunFam" id="2.60.40.10:FF:001691">
    <property type="entry name" value="interleukin-27 receptor subunit alpha"/>
    <property type="match status" value="1"/>
</dbReference>
<evidence type="ECO:0000259" key="12">
    <source>
        <dbReference type="PROSITE" id="PS50853"/>
    </source>
</evidence>
<dbReference type="GO" id="GO:0045509">
    <property type="term" value="F:interleukin-27 receptor activity"/>
    <property type="evidence" value="ECO:0007669"/>
    <property type="project" value="TreeGrafter"/>
</dbReference>
<dbReference type="Gene3D" id="2.60.40.10">
    <property type="entry name" value="Immunoglobulins"/>
    <property type="match status" value="2"/>
</dbReference>
<dbReference type="InterPro" id="IPR003961">
    <property type="entry name" value="FN3_dom"/>
</dbReference>
<reference evidence="14" key="1">
    <citation type="submission" date="2025-08" db="UniProtKB">
        <authorList>
            <consortium name="RefSeq"/>
        </authorList>
    </citation>
    <scope>IDENTIFICATION</scope>
</reference>
<evidence type="ECO:0000256" key="5">
    <source>
        <dbReference type="ARBA" id="ARBA00022737"/>
    </source>
</evidence>
<evidence type="ECO:0000256" key="7">
    <source>
        <dbReference type="ARBA" id="ARBA00023136"/>
    </source>
</evidence>
<dbReference type="GeneID" id="101578002"/>
<dbReference type="Pfam" id="PF00041">
    <property type="entry name" value="fn3"/>
    <property type="match status" value="1"/>
</dbReference>
<accession>A0A6P3F039</accession>
<comment type="subcellular location">
    <subcellularLocation>
        <location evidence="1">Membrane</location>
        <topology evidence="1">Single-pass type I membrane protein</topology>
    </subcellularLocation>
</comment>
<evidence type="ECO:0000256" key="1">
    <source>
        <dbReference type="ARBA" id="ARBA00004479"/>
    </source>
</evidence>
<dbReference type="RefSeq" id="XP_004635685.1">
    <property type="nucleotide sequence ID" value="XM_004635628.2"/>
</dbReference>
<evidence type="ECO:0000313" key="14">
    <source>
        <dbReference type="RefSeq" id="XP_004635685.1"/>
    </source>
</evidence>
<evidence type="ECO:0000256" key="8">
    <source>
        <dbReference type="ARBA" id="ARBA00023170"/>
    </source>
</evidence>
<dbReference type="PANTHER" id="PTHR48423:SF1">
    <property type="entry name" value="INTERLEUKIN-27 RECEPTOR SUBUNIT ALPHA"/>
    <property type="match status" value="1"/>
</dbReference>
<keyword evidence="9" id="KW-0325">Glycoprotein</keyword>
<proteinExistence type="inferred from homology"/>
<evidence type="ECO:0000256" key="3">
    <source>
        <dbReference type="ARBA" id="ARBA00022692"/>
    </source>
</evidence>
<dbReference type="AlphaFoldDB" id="A0A6P3F039"/>
<dbReference type="InterPro" id="IPR052672">
    <property type="entry name" value="Type1_Cytokine_Rcpt_Type2"/>
</dbReference>
<dbReference type="PROSITE" id="PS50853">
    <property type="entry name" value="FN3"/>
    <property type="match status" value="2"/>
</dbReference>
<evidence type="ECO:0000256" key="9">
    <source>
        <dbReference type="ARBA" id="ARBA00023180"/>
    </source>
</evidence>
<protein>
    <submittedName>
        <fullName evidence="14">Interleukin-27 receptor subunit alpha isoform X1</fullName>
    </submittedName>
</protein>
<gene>
    <name evidence="14" type="primary">Il27ra</name>
</gene>
<feature type="transmembrane region" description="Helical" evidence="10">
    <location>
        <begin position="514"/>
        <end position="535"/>
    </location>
</feature>
<evidence type="ECO:0000256" key="6">
    <source>
        <dbReference type="ARBA" id="ARBA00022989"/>
    </source>
</evidence>
<evidence type="ECO:0000256" key="4">
    <source>
        <dbReference type="ARBA" id="ARBA00022729"/>
    </source>
</evidence>
<dbReference type="CTD" id="9466"/>
<dbReference type="SUPFAM" id="SSF49265">
    <property type="entry name" value="Fibronectin type III"/>
    <property type="match status" value="2"/>
</dbReference>
<dbReference type="InParanoid" id="A0A6P3F039"/>
<sequence>MRNARDAPLRLLWLVVALLPGTRAQGSAGSLQCFRVGPQGNLNCSWESLGNPGDPVVLHLQSQKYHINRTQLVLVPAGQNWETISRKVLTSGDQLLVWGTQGGHPLWGPIFMDLETQVKPDAPWLLSNVDFSEDAPLEATVQWQPPKWPPLKALTCQFYYQRCPEPGWFPLEPELKTVPLSPVEMQELELTSAYSVRGRCRVEPERDLWGEWSPVLFFQTPPAAPKDVWVAGKQCVTPGSGAARLVWKTPGPCVQVSYQVRFWAGETLLMQEGVPCCSWPVPAWAKQASVSAEGGIPWVSSTNLSLICLDSDSAPQDVVVSSISDSSGLLVSWRQGTQELWEYVVAWAPDGKDPEDIHWIRLPPGNHSVVLPGNFTRGVPYRITVTAVFPEGLAPAPSVWGFGEELAPVEGPVLWRLPDDPLGTPAVAWGEVSRQQLRGHLTHYTWCAQSGSRPLVCVNVSSSTRTITLPGLPGGPCKLWVMAATIAGQGPPGRSLQFHLPGNTLSWQILPRVLGLWALLLLGCCLGLATSGRCLHLKHKVLPRWVLEKVPDPANSHSGLPHIEVSHPQPPSLVDVPILEVEEMEPLPPTELPQASAPLHSGYEKHFMPTAEELGLLGPSSPHVVA</sequence>
<dbReference type="GO" id="GO:0005886">
    <property type="term" value="C:plasma membrane"/>
    <property type="evidence" value="ECO:0007669"/>
    <property type="project" value="UniProtKB-ARBA"/>
</dbReference>
<organism evidence="13 14">
    <name type="scientific">Octodon degus</name>
    <name type="common">Degu</name>
    <name type="synonym">Sciurus degus</name>
    <dbReference type="NCBI Taxonomy" id="10160"/>
    <lineage>
        <taxon>Eukaryota</taxon>
        <taxon>Metazoa</taxon>
        <taxon>Chordata</taxon>
        <taxon>Craniata</taxon>
        <taxon>Vertebrata</taxon>
        <taxon>Euteleostomi</taxon>
        <taxon>Mammalia</taxon>
        <taxon>Eutheria</taxon>
        <taxon>Euarchontoglires</taxon>
        <taxon>Glires</taxon>
        <taxon>Rodentia</taxon>
        <taxon>Hystricomorpha</taxon>
        <taxon>Octodontidae</taxon>
        <taxon>Octodon</taxon>
    </lineage>
</organism>
<evidence type="ECO:0000256" key="10">
    <source>
        <dbReference type="SAM" id="Phobius"/>
    </source>
</evidence>
<dbReference type="InterPro" id="IPR036116">
    <property type="entry name" value="FN3_sf"/>
</dbReference>
<evidence type="ECO:0000256" key="11">
    <source>
        <dbReference type="SAM" id="SignalP"/>
    </source>
</evidence>
<keyword evidence="6 10" id="KW-1133">Transmembrane helix</keyword>
<keyword evidence="3 10" id="KW-0812">Transmembrane</keyword>
<feature type="domain" description="Fibronectin type-III" evidence="12">
    <location>
        <begin position="314"/>
        <end position="409"/>
    </location>
</feature>
<keyword evidence="5" id="KW-0677">Repeat</keyword>
<dbReference type="PANTHER" id="PTHR48423">
    <property type="entry name" value="INTERLEUKIN-27 RECEPTOR SUBUNIT ALPHA"/>
    <property type="match status" value="1"/>
</dbReference>
<evidence type="ECO:0000313" key="13">
    <source>
        <dbReference type="Proteomes" id="UP000515203"/>
    </source>
</evidence>
<dbReference type="OrthoDB" id="5989951at2759"/>
<keyword evidence="7 10" id="KW-0472">Membrane</keyword>
<dbReference type="InterPro" id="IPR013783">
    <property type="entry name" value="Ig-like_fold"/>
</dbReference>
<keyword evidence="13" id="KW-1185">Reference proteome</keyword>
<feature type="chain" id="PRO_5028110280" evidence="11">
    <location>
        <begin position="25"/>
        <end position="626"/>
    </location>
</feature>
<keyword evidence="4 11" id="KW-0732">Signal</keyword>
<keyword evidence="8 14" id="KW-0675">Receptor</keyword>
<name>A0A6P3F039_OCTDE</name>
<dbReference type="FunCoup" id="A0A6P3F039">
    <property type="interactions" value="359"/>
</dbReference>
<feature type="domain" description="Fibronectin type-III" evidence="12">
    <location>
        <begin position="119"/>
        <end position="223"/>
    </location>
</feature>
<evidence type="ECO:0000256" key="2">
    <source>
        <dbReference type="ARBA" id="ARBA00008921"/>
    </source>
</evidence>
<feature type="signal peptide" evidence="11">
    <location>
        <begin position="1"/>
        <end position="24"/>
    </location>
</feature>
<comment type="similarity">
    <text evidence="2">Belongs to the type I cytokine receptor family. Type 2 subfamily.</text>
</comment>
<dbReference type="Proteomes" id="UP000515203">
    <property type="component" value="Unplaced"/>
</dbReference>